<keyword evidence="4" id="KW-0539">Nucleus</keyword>
<gene>
    <name evidence="6" type="ORF">CONCODRAFT_13097</name>
</gene>
<dbReference type="InterPro" id="IPR036864">
    <property type="entry name" value="Zn2-C6_fun-type_DNA-bd_sf"/>
</dbReference>
<feature type="domain" description="Zn(2)-C6 fungal-type" evidence="5">
    <location>
        <begin position="9"/>
        <end position="39"/>
    </location>
</feature>
<dbReference type="InterPro" id="IPR050675">
    <property type="entry name" value="OAF3"/>
</dbReference>
<evidence type="ECO:0000313" key="6">
    <source>
        <dbReference type="EMBL" id="KXN65346.1"/>
    </source>
</evidence>
<dbReference type="SUPFAM" id="SSF57701">
    <property type="entry name" value="Zn2/Cys6 DNA-binding domain"/>
    <property type="match status" value="1"/>
</dbReference>
<dbReference type="OrthoDB" id="39175at2759"/>
<dbReference type="EMBL" id="KQ964904">
    <property type="protein sequence ID" value="KXN65346.1"/>
    <property type="molecule type" value="Genomic_DNA"/>
</dbReference>
<sequence length="104" mass="11972">MNKSETLINCNTCKIRKVKCSRELPNCSYCSERDLLCIYPDKIKRRGASEVKLTSFVTKMKAGSGFKPHKRASRDSENNEIQVNRFTLFQPVPQIFILQMGARK</sequence>
<evidence type="ECO:0000313" key="7">
    <source>
        <dbReference type="Proteomes" id="UP000070444"/>
    </source>
</evidence>
<dbReference type="GO" id="GO:0008270">
    <property type="term" value="F:zinc ion binding"/>
    <property type="evidence" value="ECO:0007669"/>
    <property type="project" value="InterPro"/>
</dbReference>
<reference evidence="6 7" key="1">
    <citation type="journal article" date="2015" name="Genome Biol. Evol.">
        <title>Phylogenomic analyses indicate that early fungi evolved digesting cell walls of algal ancestors of land plants.</title>
        <authorList>
            <person name="Chang Y."/>
            <person name="Wang S."/>
            <person name="Sekimoto S."/>
            <person name="Aerts A.L."/>
            <person name="Choi C."/>
            <person name="Clum A."/>
            <person name="LaButti K.M."/>
            <person name="Lindquist E.A."/>
            <person name="Yee Ngan C."/>
            <person name="Ohm R.A."/>
            <person name="Salamov A.A."/>
            <person name="Grigoriev I.V."/>
            <person name="Spatafora J.W."/>
            <person name="Berbee M.L."/>
        </authorList>
    </citation>
    <scope>NUCLEOTIDE SEQUENCE [LARGE SCALE GENOMIC DNA]</scope>
    <source>
        <strain evidence="6 7">NRRL 28638</strain>
    </source>
</reference>
<dbReference type="InterPro" id="IPR001138">
    <property type="entry name" value="Zn2Cys6_DnaBD"/>
</dbReference>
<protein>
    <recommendedName>
        <fullName evidence="5">Zn(2)-C6 fungal-type domain-containing protein</fullName>
    </recommendedName>
</protein>
<keyword evidence="7" id="KW-1185">Reference proteome</keyword>
<accession>A0A137NRE6</accession>
<dbReference type="CDD" id="cd00067">
    <property type="entry name" value="GAL4"/>
    <property type="match status" value="1"/>
</dbReference>
<dbReference type="PANTHER" id="PTHR31069:SF32">
    <property type="entry name" value="ARGININE METABOLISM REGULATION PROTEIN II"/>
    <property type="match status" value="1"/>
</dbReference>
<dbReference type="GO" id="GO:0003677">
    <property type="term" value="F:DNA binding"/>
    <property type="evidence" value="ECO:0007669"/>
    <property type="project" value="UniProtKB-KW"/>
</dbReference>
<dbReference type="PROSITE" id="PS50048">
    <property type="entry name" value="ZN2_CY6_FUNGAL_2"/>
    <property type="match status" value="1"/>
</dbReference>
<keyword evidence="2" id="KW-0238">DNA-binding</keyword>
<dbReference type="Pfam" id="PF00172">
    <property type="entry name" value="Zn_clus"/>
    <property type="match status" value="1"/>
</dbReference>
<evidence type="ECO:0000256" key="3">
    <source>
        <dbReference type="ARBA" id="ARBA00023163"/>
    </source>
</evidence>
<dbReference type="Proteomes" id="UP000070444">
    <property type="component" value="Unassembled WGS sequence"/>
</dbReference>
<dbReference type="Gene3D" id="4.10.240.10">
    <property type="entry name" value="Zn(2)-C6 fungal-type DNA-binding domain"/>
    <property type="match status" value="1"/>
</dbReference>
<organism evidence="6 7">
    <name type="scientific">Conidiobolus coronatus (strain ATCC 28846 / CBS 209.66 / NRRL 28638)</name>
    <name type="common">Delacroixia coronata</name>
    <dbReference type="NCBI Taxonomy" id="796925"/>
    <lineage>
        <taxon>Eukaryota</taxon>
        <taxon>Fungi</taxon>
        <taxon>Fungi incertae sedis</taxon>
        <taxon>Zoopagomycota</taxon>
        <taxon>Entomophthoromycotina</taxon>
        <taxon>Entomophthoromycetes</taxon>
        <taxon>Entomophthorales</taxon>
        <taxon>Ancylistaceae</taxon>
        <taxon>Conidiobolus</taxon>
    </lineage>
</organism>
<dbReference type="GO" id="GO:0000981">
    <property type="term" value="F:DNA-binding transcription factor activity, RNA polymerase II-specific"/>
    <property type="evidence" value="ECO:0007669"/>
    <property type="project" value="InterPro"/>
</dbReference>
<dbReference type="AlphaFoldDB" id="A0A137NRE6"/>
<keyword evidence="1" id="KW-0805">Transcription regulation</keyword>
<dbReference type="SMART" id="SM00066">
    <property type="entry name" value="GAL4"/>
    <property type="match status" value="1"/>
</dbReference>
<keyword evidence="3" id="KW-0804">Transcription</keyword>
<evidence type="ECO:0000256" key="4">
    <source>
        <dbReference type="ARBA" id="ARBA00023242"/>
    </source>
</evidence>
<dbReference type="PANTHER" id="PTHR31069">
    <property type="entry name" value="OLEATE-ACTIVATED TRANSCRIPTION FACTOR 1-RELATED"/>
    <property type="match status" value="1"/>
</dbReference>
<proteinExistence type="predicted"/>
<evidence type="ECO:0000256" key="1">
    <source>
        <dbReference type="ARBA" id="ARBA00023015"/>
    </source>
</evidence>
<evidence type="ECO:0000259" key="5">
    <source>
        <dbReference type="PROSITE" id="PS50048"/>
    </source>
</evidence>
<name>A0A137NRE6_CONC2</name>
<evidence type="ECO:0000256" key="2">
    <source>
        <dbReference type="ARBA" id="ARBA00023125"/>
    </source>
</evidence>